<accession>A0A023B1T1</accession>
<dbReference type="VEuPathDB" id="CryptoDB:GNI_129570"/>
<dbReference type="GeneID" id="22914536"/>
<dbReference type="EMBL" id="AFNH02000967">
    <property type="protein sequence ID" value="EZG48219.1"/>
    <property type="molecule type" value="Genomic_DNA"/>
</dbReference>
<evidence type="ECO:0000313" key="2">
    <source>
        <dbReference type="Proteomes" id="UP000019763"/>
    </source>
</evidence>
<dbReference type="RefSeq" id="XP_011132115.1">
    <property type="nucleotide sequence ID" value="XM_011133813.1"/>
</dbReference>
<dbReference type="Proteomes" id="UP000019763">
    <property type="component" value="Unassembled WGS sequence"/>
</dbReference>
<proteinExistence type="predicted"/>
<gene>
    <name evidence="1" type="ORF">GNI_129570</name>
</gene>
<organism evidence="1 2">
    <name type="scientific">Gregarina niphandrodes</name>
    <name type="common">Septate eugregarine</name>
    <dbReference type="NCBI Taxonomy" id="110365"/>
    <lineage>
        <taxon>Eukaryota</taxon>
        <taxon>Sar</taxon>
        <taxon>Alveolata</taxon>
        <taxon>Apicomplexa</taxon>
        <taxon>Conoidasida</taxon>
        <taxon>Gregarinasina</taxon>
        <taxon>Eugregarinorida</taxon>
        <taxon>Gregarinidae</taxon>
        <taxon>Gregarina</taxon>
    </lineage>
</organism>
<dbReference type="AlphaFoldDB" id="A0A023B1T1"/>
<protein>
    <submittedName>
        <fullName evidence="1">Uncharacterized protein</fullName>
    </submittedName>
</protein>
<reference evidence="1" key="1">
    <citation type="submission" date="2013-12" db="EMBL/GenBank/DDBJ databases">
        <authorList>
            <person name="Omoto C.K."/>
            <person name="Sibley D."/>
            <person name="Venepally P."/>
            <person name="Hadjithomas M."/>
            <person name="Karamycheva S."/>
            <person name="Brunk B."/>
            <person name="Roos D."/>
            <person name="Caler E."/>
            <person name="Lorenzi H."/>
        </authorList>
    </citation>
    <scope>NUCLEOTIDE SEQUENCE</scope>
</reference>
<keyword evidence="2" id="KW-1185">Reference proteome</keyword>
<sequence length="294" mass="34083">MRRPESLYAEGKSTTAIHFYEPILVKEIPLRNDGSSQLNFICCHDGERASGGLLTKTRSTECIKCELKICELSIPGLVSDSEWSRYLEILRYVAIEYPELIDYVINLTEYLVLNYSNERFKIIKIHINHLFAIIAIVTKLIDWYGSEGSSECWAALSSNWFPKEELFTAWVTALRRQLQGPPACRQRIEKELIEVQENLYSDFDYRNEFHAVQVSHEDRSLFERAKRLLELHRLMNVADVSTSAKAGTLDDIKVLVAFSHPSLHQNYVSWCRYLSRTIQVRLLLQFPSPRLFSS</sequence>
<evidence type="ECO:0000313" key="1">
    <source>
        <dbReference type="EMBL" id="EZG48219.1"/>
    </source>
</evidence>
<name>A0A023B1T1_GRENI</name>
<comment type="caution">
    <text evidence="1">The sequence shown here is derived from an EMBL/GenBank/DDBJ whole genome shotgun (WGS) entry which is preliminary data.</text>
</comment>